<feature type="domain" description="RWP-RK" evidence="12">
    <location>
        <begin position="172"/>
        <end position="258"/>
    </location>
</feature>
<dbReference type="PROSITE" id="PS51519">
    <property type="entry name" value="RWP_RK"/>
    <property type="match status" value="1"/>
</dbReference>
<dbReference type="EMBL" id="LR999458">
    <property type="protein sequence ID" value="CAE6237769.1"/>
    <property type="molecule type" value="Genomic_DNA"/>
</dbReference>
<accession>A0A8S2B034</accession>
<evidence type="ECO:0000256" key="5">
    <source>
        <dbReference type="ARBA" id="ARBA00022490"/>
    </source>
</evidence>
<dbReference type="Pfam" id="PF09341">
    <property type="entry name" value="Pcc1"/>
    <property type="match status" value="1"/>
</dbReference>
<dbReference type="PANTHER" id="PTHR46373">
    <property type="entry name" value="PROTEIN RKD4"/>
    <property type="match status" value="1"/>
</dbReference>
<evidence type="ECO:0000256" key="3">
    <source>
        <dbReference type="ARBA" id="ARBA00004496"/>
    </source>
</evidence>
<evidence type="ECO:0000313" key="13">
    <source>
        <dbReference type="EMBL" id="CAE6237769.1"/>
    </source>
</evidence>
<dbReference type="Gene3D" id="3.30.310.50">
    <property type="entry name" value="Alpha-D-phosphohexomutase, C-terminal domain"/>
    <property type="match status" value="1"/>
</dbReference>
<evidence type="ECO:0000259" key="12">
    <source>
        <dbReference type="PROSITE" id="PS51519"/>
    </source>
</evidence>
<dbReference type="Pfam" id="PF02042">
    <property type="entry name" value="RWP-RK"/>
    <property type="match status" value="1"/>
</dbReference>
<evidence type="ECO:0000256" key="11">
    <source>
        <dbReference type="ARBA" id="ARBA00023242"/>
    </source>
</evidence>
<comment type="function">
    <text evidence="1">Putative transcription factor.</text>
</comment>
<evidence type="ECO:0000256" key="8">
    <source>
        <dbReference type="ARBA" id="ARBA00023054"/>
    </source>
</evidence>
<dbReference type="FunFam" id="3.30.310.50:FF:000005">
    <property type="entry name" value="L antigen family member 3"/>
    <property type="match status" value="1"/>
</dbReference>
<evidence type="ECO:0000256" key="1">
    <source>
        <dbReference type="ARBA" id="ARBA00004049"/>
    </source>
</evidence>
<evidence type="ECO:0000256" key="9">
    <source>
        <dbReference type="ARBA" id="ARBA00023125"/>
    </source>
</evidence>
<dbReference type="PANTHER" id="PTHR46373:SF27">
    <property type="entry name" value="PROTEIN RKD4"/>
    <property type="match status" value="1"/>
</dbReference>
<dbReference type="GO" id="GO:0005634">
    <property type="term" value="C:nucleus"/>
    <property type="evidence" value="ECO:0007669"/>
    <property type="project" value="UniProtKB-SubCell"/>
</dbReference>
<evidence type="ECO:0000313" key="14">
    <source>
        <dbReference type="Proteomes" id="UP000682877"/>
    </source>
</evidence>
<dbReference type="GO" id="GO:0005737">
    <property type="term" value="C:cytoplasm"/>
    <property type="evidence" value="ECO:0007669"/>
    <property type="project" value="UniProtKB-SubCell"/>
</dbReference>
<keyword evidence="10" id="KW-0804">Transcription</keyword>
<dbReference type="GO" id="GO:0003677">
    <property type="term" value="F:DNA binding"/>
    <property type="evidence" value="ECO:0007669"/>
    <property type="project" value="UniProtKB-KW"/>
</dbReference>
<evidence type="ECO:0000256" key="4">
    <source>
        <dbReference type="ARBA" id="ARBA00007073"/>
    </source>
</evidence>
<name>A0A8S2B034_ARAAE</name>
<dbReference type="InterPro" id="IPR015419">
    <property type="entry name" value="CTAG/Pcc1"/>
</dbReference>
<organism evidence="13 14">
    <name type="scientific">Arabidopsis arenosa</name>
    <name type="common">Sand rock-cress</name>
    <name type="synonym">Cardaminopsis arenosa</name>
    <dbReference type="NCBI Taxonomy" id="38785"/>
    <lineage>
        <taxon>Eukaryota</taxon>
        <taxon>Viridiplantae</taxon>
        <taxon>Streptophyta</taxon>
        <taxon>Embryophyta</taxon>
        <taxon>Tracheophyta</taxon>
        <taxon>Spermatophyta</taxon>
        <taxon>Magnoliopsida</taxon>
        <taxon>eudicotyledons</taxon>
        <taxon>Gunneridae</taxon>
        <taxon>Pentapetalae</taxon>
        <taxon>rosids</taxon>
        <taxon>malvids</taxon>
        <taxon>Brassicales</taxon>
        <taxon>Brassicaceae</taxon>
        <taxon>Camelineae</taxon>
        <taxon>Arabidopsis</taxon>
    </lineage>
</organism>
<keyword evidence="14" id="KW-1185">Reference proteome</keyword>
<evidence type="ECO:0000256" key="2">
    <source>
        <dbReference type="ARBA" id="ARBA00004123"/>
    </source>
</evidence>
<dbReference type="Proteomes" id="UP000682877">
    <property type="component" value="Chromosome 8"/>
</dbReference>
<comment type="subcellular location">
    <subcellularLocation>
        <location evidence="3">Cytoplasm</location>
    </subcellularLocation>
    <subcellularLocation>
        <location evidence="2">Nucleus</location>
    </subcellularLocation>
</comment>
<evidence type="ECO:0000256" key="7">
    <source>
        <dbReference type="ARBA" id="ARBA00023015"/>
    </source>
</evidence>
<proteinExistence type="inferred from homology"/>
<evidence type="ECO:0000256" key="6">
    <source>
        <dbReference type="ARBA" id="ARBA00022694"/>
    </source>
</evidence>
<protein>
    <recommendedName>
        <fullName evidence="12">RWP-RK domain-containing protein</fullName>
    </recommendedName>
</protein>
<sequence length="298" mass="34397">MAATVPAVTRSDQTWDFSCNLDVNFESEEHALIAYTSLAVDKELQPDKVRRVMSVSNNKLSVHFEAIEARLLRASFSAFVDVLTLATRTIQEFGQKLPPLETLLDTEDLKPNAGLHFQFQYNSFEDFFENIEVDNTIPSDIHLLTQEPYFSSGSSSPLAIQNDCLSSDERVEKRTVKKKRNTKKKRQDKLEMSEIKQFFDRPIMKAAKELNVGLTVLKKRCRELGIYRWPHRKLKSLNSLIKNLKSVGMEEEVKNLEEHRVLIEQEPDAELSDGTKKLRQACFKANYKRRKSLGDDYY</sequence>
<keyword evidence="7" id="KW-0805">Transcription regulation</keyword>
<dbReference type="InterPro" id="IPR003035">
    <property type="entry name" value="RWP-RK_dom"/>
</dbReference>
<keyword evidence="11" id="KW-0539">Nucleus</keyword>
<dbReference type="GO" id="GO:0003700">
    <property type="term" value="F:DNA-binding transcription factor activity"/>
    <property type="evidence" value="ECO:0007669"/>
    <property type="project" value="InterPro"/>
</dbReference>
<evidence type="ECO:0000256" key="10">
    <source>
        <dbReference type="ARBA" id="ARBA00023163"/>
    </source>
</evidence>
<comment type="similarity">
    <text evidence="4">Belongs to the CTAG/PCC1 family.</text>
</comment>
<dbReference type="AlphaFoldDB" id="A0A8S2B034"/>
<keyword evidence="6" id="KW-0819">tRNA processing</keyword>
<gene>
    <name evidence="13" type="ORF">AARE701A_LOCUS21375</name>
</gene>
<keyword evidence="9" id="KW-0238">DNA-binding</keyword>
<dbReference type="GO" id="GO:0008033">
    <property type="term" value="P:tRNA processing"/>
    <property type="evidence" value="ECO:0007669"/>
    <property type="project" value="UniProtKB-KW"/>
</dbReference>
<dbReference type="InterPro" id="IPR044607">
    <property type="entry name" value="RKD-like"/>
</dbReference>
<keyword evidence="8" id="KW-0175">Coiled coil</keyword>
<keyword evidence="5" id="KW-0963">Cytoplasm</keyword>
<reference evidence="13" key="1">
    <citation type="submission" date="2021-01" db="EMBL/GenBank/DDBJ databases">
        <authorList>
            <person name="Bezrukov I."/>
        </authorList>
    </citation>
    <scope>NUCLEOTIDE SEQUENCE</scope>
</reference>